<dbReference type="Pfam" id="PF00462">
    <property type="entry name" value="Glutaredoxin"/>
    <property type="match status" value="1"/>
</dbReference>
<evidence type="ECO:0000256" key="2">
    <source>
        <dbReference type="ARBA" id="ARBA00022714"/>
    </source>
</evidence>
<evidence type="ECO:0000259" key="8">
    <source>
        <dbReference type="Pfam" id="PF00462"/>
    </source>
</evidence>
<protein>
    <recommendedName>
        <fullName evidence="7">Glutaredoxin</fullName>
    </recommendedName>
</protein>
<dbReference type="Proteomes" id="UP001247754">
    <property type="component" value="Unassembled WGS sequence"/>
</dbReference>
<reference evidence="9 10" key="1">
    <citation type="submission" date="2023-09" db="EMBL/GenBank/DDBJ databases">
        <title>Xinfangfangia sedmenti sp. nov., isolated the sedment.</title>
        <authorList>
            <person name="Xu L."/>
        </authorList>
    </citation>
    <scope>NUCLEOTIDE SEQUENCE [LARGE SCALE GENOMIC DNA]</scope>
    <source>
        <strain evidence="9 10">LG-4</strain>
    </source>
</reference>
<keyword evidence="6" id="KW-0676">Redox-active center</keyword>
<evidence type="ECO:0000256" key="7">
    <source>
        <dbReference type="PIRNR" id="PIRNR005894"/>
    </source>
</evidence>
<dbReference type="PIRSF" id="PIRSF005894">
    <property type="entry name" value="Monothiol_GRX"/>
    <property type="match status" value="1"/>
</dbReference>
<evidence type="ECO:0000313" key="10">
    <source>
        <dbReference type="Proteomes" id="UP001247754"/>
    </source>
</evidence>
<evidence type="ECO:0000256" key="4">
    <source>
        <dbReference type="ARBA" id="ARBA00023004"/>
    </source>
</evidence>
<keyword evidence="3" id="KW-0479">Metal-binding</keyword>
<dbReference type="InterPro" id="IPR036249">
    <property type="entry name" value="Thioredoxin-like_sf"/>
</dbReference>
<dbReference type="EMBL" id="JAVKPH010000003">
    <property type="protein sequence ID" value="MDR5651861.1"/>
    <property type="molecule type" value="Genomic_DNA"/>
</dbReference>
<evidence type="ECO:0000256" key="3">
    <source>
        <dbReference type="ARBA" id="ARBA00022723"/>
    </source>
</evidence>
<evidence type="ECO:0000256" key="1">
    <source>
        <dbReference type="ARBA" id="ARBA00009630"/>
    </source>
</evidence>
<evidence type="ECO:0000256" key="6">
    <source>
        <dbReference type="ARBA" id="ARBA00023284"/>
    </source>
</evidence>
<dbReference type="InterPro" id="IPR002109">
    <property type="entry name" value="Glutaredoxin"/>
</dbReference>
<keyword evidence="2" id="KW-0001">2Fe-2S</keyword>
<organism evidence="9 10">
    <name type="scientific">Ruixingdingia sedimenti</name>
    <dbReference type="NCBI Taxonomy" id="3073604"/>
    <lineage>
        <taxon>Bacteria</taxon>
        <taxon>Pseudomonadati</taxon>
        <taxon>Pseudomonadota</taxon>
        <taxon>Alphaproteobacteria</taxon>
        <taxon>Rhodobacterales</taxon>
        <taxon>Paracoccaceae</taxon>
        <taxon>Ruixingdingia</taxon>
    </lineage>
</organism>
<dbReference type="CDD" id="cd03028">
    <property type="entry name" value="GRX_PICOT_like"/>
    <property type="match status" value="1"/>
</dbReference>
<keyword evidence="5" id="KW-0411">Iron-sulfur</keyword>
<dbReference type="SUPFAM" id="SSF52833">
    <property type="entry name" value="Thioredoxin-like"/>
    <property type="match status" value="1"/>
</dbReference>
<dbReference type="Gene3D" id="3.40.30.10">
    <property type="entry name" value="Glutaredoxin"/>
    <property type="match status" value="1"/>
</dbReference>
<proteinExistence type="inferred from homology"/>
<evidence type="ECO:0000256" key="5">
    <source>
        <dbReference type="ARBA" id="ARBA00023014"/>
    </source>
</evidence>
<sequence length="119" mass="13106">MSAQDQIREMIAQNDVVLYMKGTKMMPQCGFSSRVAGVLNFMGVDYLDVNVLADADIRQGIKDFSDWPTIPQLYVKGEFVGGCDIVTEMTLSGELDQLFDAKGVTYDKAKADQIRAANA</sequence>
<dbReference type="NCBIfam" id="TIGR00365">
    <property type="entry name" value="Grx4 family monothiol glutaredoxin"/>
    <property type="match status" value="1"/>
</dbReference>
<gene>
    <name evidence="9" type="primary">grxD</name>
    <name evidence="9" type="ORF">RGD00_04560</name>
</gene>
<dbReference type="InterPro" id="IPR004480">
    <property type="entry name" value="Monothiol_GRX-rel"/>
</dbReference>
<dbReference type="PANTHER" id="PTHR10293">
    <property type="entry name" value="GLUTAREDOXIN FAMILY MEMBER"/>
    <property type="match status" value="1"/>
</dbReference>
<keyword evidence="10" id="KW-1185">Reference proteome</keyword>
<evidence type="ECO:0000313" key="9">
    <source>
        <dbReference type="EMBL" id="MDR5651861.1"/>
    </source>
</evidence>
<comment type="similarity">
    <text evidence="1 7">Belongs to the glutaredoxin family. Monothiol subfamily.</text>
</comment>
<dbReference type="RefSeq" id="WP_310456108.1">
    <property type="nucleotide sequence ID" value="NZ_JAVKPH010000003.1"/>
</dbReference>
<keyword evidence="4" id="KW-0408">Iron</keyword>
<feature type="domain" description="Glutaredoxin" evidence="8">
    <location>
        <begin position="16"/>
        <end position="80"/>
    </location>
</feature>
<name>A0ABU1F4S4_9RHOB</name>
<dbReference type="InterPro" id="IPR033658">
    <property type="entry name" value="GRX_PICOT-like"/>
</dbReference>
<accession>A0ABU1F4S4</accession>
<dbReference type="InterPro" id="IPR014434">
    <property type="entry name" value="Monothiol_GRX"/>
</dbReference>
<dbReference type="PROSITE" id="PS51354">
    <property type="entry name" value="GLUTAREDOXIN_2"/>
    <property type="match status" value="1"/>
</dbReference>
<comment type="caution">
    <text evidence="9">The sequence shown here is derived from an EMBL/GenBank/DDBJ whole genome shotgun (WGS) entry which is preliminary data.</text>
</comment>
<dbReference type="PANTHER" id="PTHR10293:SF72">
    <property type="entry name" value="MONOTHIOL GLUTAREDOXIN-S14, CHLOROPLASTIC"/>
    <property type="match status" value="1"/>
</dbReference>